<keyword evidence="2" id="KW-0964">Secreted</keyword>
<reference evidence="6" key="2">
    <citation type="submission" date="2020-05" db="UniProtKB">
        <authorList>
            <consortium name="EnsemblMetazoa"/>
        </authorList>
    </citation>
    <scope>IDENTIFICATION</scope>
    <source>
        <strain evidence="6">WRAIR2</strain>
    </source>
</reference>
<dbReference type="Pfam" id="PF25001">
    <property type="entry name" value="Aegyptin_C"/>
    <property type="match status" value="1"/>
</dbReference>
<keyword evidence="4" id="KW-1015">Disulfide bond</keyword>
<keyword evidence="3" id="KW-0800">Toxin</keyword>
<dbReference type="EnsemblMetazoa" id="ADIR006363-RA">
    <property type="protein sequence ID" value="ADIR006363-PA"/>
    <property type="gene ID" value="ADIR006363"/>
</dbReference>
<proteinExistence type="predicted"/>
<dbReference type="VEuPathDB" id="VectorBase:ADIR006363"/>
<organism evidence="6 7">
    <name type="scientific">Anopheles dirus</name>
    <dbReference type="NCBI Taxonomy" id="7168"/>
    <lineage>
        <taxon>Eukaryota</taxon>
        <taxon>Metazoa</taxon>
        <taxon>Ecdysozoa</taxon>
        <taxon>Arthropoda</taxon>
        <taxon>Hexapoda</taxon>
        <taxon>Insecta</taxon>
        <taxon>Pterygota</taxon>
        <taxon>Neoptera</taxon>
        <taxon>Endopterygota</taxon>
        <taxon>Diptera</taxon>
        <taxon>Nematocera</taxon>
        <taxon>Culicoidea</taxon>
        <taxon>Culicidae</taxon>
        <taxon>Anophelinae</taxon>
        <taxon>Anopheles</taxon>
    </lineage>
</organism>
<dbReference type="AlphaFoldDB" id="A0A182NFE1"/>
<evidence type="ECO:0000313" key="6">
    <source>
        <dbReference type="EnsemblMetazoa" id="ADIR006363-PA"/>
    </source>
</evidence>
<dbReference type="Proteomes" id="UP000075884">
    <property type="component" value="Unassembled WGS sequence"/>
</dbReference>
<evidence type="ECO:0000256" key="3">
    <source>
        <dbReference type="ARBA" id="ARBA00022656"/>
    </source>
</evidence>
<reference evidence="7" key="1">
    <citation type="submission" date="2013-03" db="EMBL/GenBank/DDBJ databases">
        <title>The Genome Sequence of Anopheles dirus WRAIR2.</title>
        <authorList>
            <consortium name="The Broad Institute Genomics Platform"/>
            <person name="Neafsey D.E."/>
            <person name="Walton C."/>
            <person name="Walker B."/>
            <person name="Young S.K."/>
            <person name="Zeng Q."/>
            <person name="Gargeya S."/>
            <person name="Fitzgerald M."/>
            <person name="Haas B."/>
            <person name="Abouelleil A."/>
            <person name="Allen A.W."/>
            <person name="Alvarado L."/>
            <person name="Arachchi H.M."/>
            <person name="Berlin A.M."/>
            <person name="Chapman S.B."/>
            <person name="Gainer-Dewar J."/>
            <person name="Goldberg J."/>
            <person name="Griggs A."/>
            <person name="Gujja S."/>
            <person name="Hansen M."/>
            <person name="Howarth C."/>
            <person name="Imamovic A."/>
            <person name="Ireland A."/>
            <person name="Larimer J."/>
            <person name="McCowan C."/>
            <person name="Murphy C."/>
            <person name="Pearson M."/>
            <person name="Poon T.W."/>
            <person name="Priest M."/>
            <person name="Roberts A."/>
            <person name="Saif S."/>
            <person name="Shea T."/>
            <person name="Sisk P."/>
            <person name="Sykes S."/>
            <person name="Wortman J."/>
            <person name="Nusbaum C."/>
            <person name="Birren B."/>
        </authorList>
    </citation>
    <scope>NUCLEOTIDE SEQUENCE [LARGE SCALE GENOMIC DNA]</scope>
    <source>
        <strain evidence="7">WRAIR2</strain>
    </source>
</reference>
<sequence length="123" mass="13908">MQTKYVHALIALGVICLPEVSRPREAVVERNPIHRVRLYEEKVLSAPRQLRNSLMVKVMDLPQSEQLSEVCLNQMVDKVYDLKATFYAGFTFACHDPDQYWKESLEAAEPAYLGALLALAGEA</sequence>
<comment type="subcellular location">
    <subcellularLocation>
        <location evidence="1">Secreted</location>
    </subcellularLocation>
</comment>
<evidence type="ECO:0000259" key="5">
    <source>
        <dbReference type="Pfam" id="PF25001"/>
    </source>
</evidence>
<dbReference type="InterPro" id="IPR056799">
    <property type="entry name" value="ALL3/gSG7_salivary-like_helix"/>
</dbReference>
<protein>
    <recommendedName>
        <fullName evidence="5">Aegyptin/gSG7 salivary protein-like four-helix bundle domain-containing protein</fullName>
    </recommendedName>
</protein>
<evidence type="ECO:0000256" key="2">
    <source>
        <dbReference type="ARBA" id="ARBA00022525"/>
    </source>
</evidence>
<accession>A0A182NFE1</accession>
<evidence type="ECO:0000313" key="7">
    <source>
        <dbReference type="Proteomes" id="UP000075884"/>
    </source>
</evidence>
<evidence type="ECO:0000256" key="4">
    <source>
        <dbReference type="ARBA" id="ARBA00023157"/>
    </source>
</evidence>
<feature type="domain" description="Aegyptin/gSG7 salivary protein-like four-helix bundle" evidence="5">
    <location>
        <begin position="48"/>
        <end position="119"/>
    </location>
</feature>
<evidence type="ECO:0000256" key="1">
    <source>
        <dbReference type="ARBA" id="ARBA00004613"/>
    </source>
</evidence>
<dbReference type="GO" id="GO:0090729">
    <property type="term" value="F:toxin activity"/>
    <property type="evidence" value="ECO:0007669"/>
    <property type="project" value="UniProtKB-KW"/>
</dbReference>
<name>A0A182NFE1_9DIPT</name>
<dbReference type="GO" id="GO:0005576">
    <property type="term" value="C:extracellular region"/>
    <property type="evidence" value="ECO:0007669"/>
    <property type="project" value="UniProtKB-SubCell"/>
</dbReference>
<keyword evidence="7" id="KW-1185">Reference proteome</keyword>